<organism evidence="10 11">
    <name type="scientific">Colocasia esculenta</name>
    <name type="common">Wild taro</name>
    <name type="synonym">Arum esculentum</name>
    <dbReference type="NCBI Taxonomy" id="4460"/>
    <lineage>
        <taxon>Eukaryota</taxon>
        <taxon>Viridiplantae</taxon>
        <taxon>Streptophyta</taxon>
        <taxon>Embryophyta</taxon>
        <taxon>Tracheophyta</taxon>
        <taxon>Spermatophyta</taxon>
        <taxon>Magnoliopsida</taxon>
        <taxon>Liliopsida</taxon>
        <taxon>Araceae</taxon>
        <taxon>Aroideae</taxon>
        <taxon>Colocasieae</taxon>
        <taxon>Colocasia</taxon>
    </lineage>
</organism>
<evidence type="ECO:0000256" key="5">
    <source>
        <dbReference type="ARBA" id="ARBA00022737"/>
    </source>
</evidence>
<keyword evidence="11" id="KW-1185">Reference proteome</keyword>
<evidence type="ECO:0000256" key="8">
    <source>
        <dbReference type="PROSITE-ProRule" id="PRU00176"/>
    </source>
</evidence>
<evidence type="ECO:0000256" key="3">
    <source>
        <dbReference type="ARBA" id="ARBA00022640"/>
    </source>
</evidence>
<keyword evidence="4" id="KW-0507">mRNA processing</keyword>
<dbReference type="PRINTS" id="PR00961">
    <property type="entry name" value="HUDSXLRNA"/>
</dbReference>
<dbReference type="Proteomes" id="UP000652761">
    <property type="component" value="Unassembled WGS sequence"/>
</dbReference>
<reference evidence="10" key="1">
    <citation type="submission" date="2017-07" db="EMBL/GenBank/DDBJ databases">
        <title>Taro Niue Genome Assembly and Annotation.</title>
        <authorList>
            <person name="Atibalentja N."/>
            <person name="Keating K."/>
            <person name="Fields C.J."/>
        </authorList>
    </citation>
    <scope>NUCLEOTIDE SEQUENCE</scope>
    <source>
        <strain evidence="10">Niue_2</strain>
        <tissue evidence="10">Leaf</tissue>
    </source>
</reference>
<accession>A0A843UZT6</accession>
<dbReference type="PANTHER" id="PTHR48025:SF3">
    <property type="entry name" value="31 KDA RIBONUCLEOPROTEIN, CHLOROPLASTIC-RELATED"/>
    <property type="match status" value="1"/>
</dbReference>
<keyword evidence="5" id="KW-0677">Repeat</keyword>
<dbReference type="InterPro" id="IPR000504">
    <property type="entry name" value="RRM_dom"/>
</dbReference>
<dbReference type="GO" id="GO:0006397">
    <property type="term" value="P:mRNA processing"/>
    <property type="evidence" value="ECO:0007669"/>
    <property type="project" value="UniProtKB-KW"/>
</dbReference>
<evidence type="ECO:0000259" key="9">
    <source>
        <dbReference type="PROSITE" id="PS50102"/>
    </source>
</evidence>
<evidence type="ECO:0000313" key="11">
    <source>
        <dbReference type="Proteomes" id="UP000652761"/>
    </source>
</evidence>
<protein>
    <recommendedName>
        <fullName evidence="9">RRM domain-containing protein</fullName>
    </recommendedName>
</protein>
<dbReference type="InterPro" id="IPR048289">
    <property type="entry name" value="RRM2_NsCP33-like"/>
</dbReference>
<comment type="caution">
    <text evidence="10">The sequence shown here is derived from an EMBL/GenBank/DDBJ whole genome shotgun (WGS) entry which is preliminary data.</text>
</comment>
<dbReference type="InterPro" id="IPR035979">
    <property type="entry name" value="RBD_domain_sf"/>
</dbReference>
<evidence type="ECO:0000256" key="2">
    <source>
        <dbReference type="ARBA" id="ARBA00022528"/>
    </source>
</evidence>
<dbReference type="PROSITE" id="PS50102">
    <property type="entry name" value="RRM"/>
    <property type="match status" value="2"/>
</dbReference>
<dbReference type="SUPFAM" id="SSF54928">
    <property type="entry name" value="RNA-binding domain, RBD"/>
    <property type="match status" value="2"/>
</dbReference>
<evidence type="ECO:0000256" key="4">
    <source>
        <dbReference type="ARBA" id="ARBA00022664"/>
    </source>
</evidence>
<dbReference type="GO" id="GO:0003729">
    <property type="term" value="F:mRNA binding"/>
    <property type="evidence" value="ECO:0007669"/>
    <property type="project" value="TreeGrafter"/>
</dbReference>
<name>A0A843UZT6_COLES</name>
<dbReference type="Gene3D" id="3.30.70.330">
    <property type="match status" value="2"/>
</dbReference>
<dbReference type="PANTHER" id="PTHR48025">
    <property type="entry name" value="OS02G0815200 PROTEIN"/>
    <property type="match status" value="1"/>
</dbReference>
<comment type="subcellular location">
    <subcellularLocation>
        <location evidence="1">Plastid</location>
        <location evidence="1">Chloroplast</location>
    </subcellularLocation>
</comment>
<feature type="domain" description="RRM" evidence="9">
    <location>
        <begin position="236"/>
        <end position="314"/>
    </location>
</feature>
<keyword evidence="6 8" id="KW-0694">RNA-binding</keyword>
<dbReference type="OrthoDB" id="439808at2759"/>
<dbReference type="SMART" id="SM00360">
    <property type="entry name" value="RRM"/>
    <property type="match status" value="2"/>
</dbReference>
<dbReference type="InterPro" id="IPR002343">
    <property type="entry name" value="Hud_Sxl_RNA"/>
</dbReference>
<keyword evidence="3" id="KW-0934">Plastid</keyword>
<evidence type="ECO:0000313" key="10">
    <source>
        <dbReference type="EMBL" id="MQL85059.1"/>
    </source>
</evidence>
<keyword evidence="7" id="KW-0687">Ribonucleoprotein</keyword>
<dbReference type="AlphaFoldDB" id="A0A843UZT6"/>
<proteinExistence type="predicted"/>
<gene>
    <name evidence="10" type="ORF">Taro_017574</name>
</gene>
<keyword evidence="2" id="KW-0150">Chloroplast</keyword>
<dbReference type="GO" id="GO:1901259">
    <property type="term" value="P:chloroplast rRNA processing"/>
    <property type="evidence" value="ECO:0007669"/>
    <property type="project" value="TreeGrafter"/>
</dbReference>
<dbReference type="GO" id="GO:1990904">
    <property type="term" value="C:ribonucleoprotein complex"/>
    <property type="evidence" value="ECO:0007669"/>
    <property type="project" value="UniProtKB-KW"/>
</dbReference>
<dbReference type="InterPro" id="IPR050502">
    <property type="entry name" value="Euk_RNA-bind_prot"/>
</dbReference>
<feature type="domain" description="RRM" evidence="9">
    <location>
        <begin position="330"/>
        <end position="408"/>
    </location>
</feature>
<dbReference type="Pfam" id="PF00076">
    <property type="entry name" value="RRM_1"/>
    <property type="match status" value="2"/>
</dbReference>
<dbReference type="InterPro" id="IPR012677">
    <property type="entry name" value="Nucleotide-bd_a/b_plait_sf"/>
</dbReference>
<dbReference type="CDD" id="cd21608">
    <property type="entry name" value="RRM2_NsCP33_like"/>
    <property type="match status" value="1"/>
</dbReference>
<dbReference type="EMBL" id="NMUH01000804">
    <property type="protein sequence ID" value="MQL85059.1"/>
    <property type="molecule type" value="Genomic_DNA"/>
</dbReference>
<dbReference type="GO" id="GO:0009535">
    <property type="term" value="C:chloroplast thylakoid membrane"/>
    <property type="evidence" value="ECO:0007669"/>
    <property type="project" value="TreeGrafter"/>
</dbReference>
<evidence type="ECO:0000256" key="1">
    <source>
        <dbReference type="ARBA" id="ARBA00004229"/>
    </source>
</evidence>
<sequence length="411" mass="44528">MLTSYYPPPSIRFKEEAQANPPEPNISLALSPPNLSLLNPPFLSASTSTGSSFFLGPSARLFLCSSSPPLLSLPHTPLSPAMSAAPALKAAAATLSIADGCLTSSALRFTSHAKSCHPVLSLPARPIRLPHLGCSSSPRYPSLLSLRKRSPLATPLVAQTSDWSPQGGSQVEEVTSDWEEGDNGEGVEVTDGVESALSEWEGEDGPVQVEDVMGAAAEAEVYNAEEETYPEPPEEAKLFVGNLPYDMDSEKLAHLFEEAGVVEVAEVIYNRETDQSRGFGFVTMSTVEEAEKAIEKLHRFNIEGRLLTVNKAAPRGSRPERTPRESGPRFRIYVGNLPWSLDDARLEQAFSEYGKVLDSRVVYDRETGRSRGFGFVTMSTQQEMDDAIAGLDGNDLGGRTVRVNAAEQRPM</sequence>
<feature type="non-terminal residue" evidence="10">
    <location>
        <position position="411"/>
    </location>
</feature>
<evidence type="ECO:0000256" key="7">
    <source>
        <dbReference type="ARBA" id="ARBA00023274"/>
    </source>
</evidence>
<evidence type="ECO:0000256" key="6">
    <source>
        <dbReference type="ARBA" id="ARBA00022884"/>
    </source>
</evidence>